<reference evidence="1 2" key="1">
    <citation type="journal article" date="2016" name="Genome Announc.">
        <title>Complete Genome Sequences of Aerococcus christensenii CCUG 28831T, Aerococcus sanguinicola CCUG 43001T, Aerococcus urinae CCUG 36881T, Aerococcus urinaeequi CCUG 28094T, Aerococcus urinaehominis CCUG 42038 BT, and Aerococcus viridans CCUG 4311T.</title>
        <authorList>
            <person name="Carkaci D."/>
            <person name="Dargis R."/>
            <person name="Nielsen X.C."/>
            <person name="Skovgaard O."/>
            <person name="Fuursted K."/>
            <person name="Christensen J.J."/>
        </authorList>
    </citation>
    <scope>NUCLEOTIDE SEQUENCE [LARGE SCALE GENOMIC DNA]</scope>
    <source>
        <strain evidence="1 2">CCUG4311</strain>
    </source>
</reference>
<name>A0AAU8U2R0_9LACT</name>
<dbReference type="Proteomes" id="UP000066986">
    <property type="component" value="Chromosome"/>
</dbReference>
<protein>
    <submittedName>
        <fullName evidence="1">Uncharacterized protein</fullName>
    </submittedName>
</protein>
<reference evidence="2" key="2">
    <citation type="submission" date="2016-01" db="EMBL/GenBank/DDBJ databases">
        <title>Six Aerococcus type strain genome sequencing and assembly using PacBio and Illumina Hiseq.</title>
        <authorList>
            <person name="Carkaci D."/>
            <person name="Dargis R."/>
            <person name="Nielsen X.C."/>
            <person name="Skovgaard O."/>
            <person name="Fuursted K."/>
            <person name="Christensen J.J."/>
        </authorList>
    </citation>
    <scope>NUCLEOTIDE SEQUENCE [LARGE SCALE GENOMIC DNA]</scope>
    <source>
        <strain evidence="2">CCUG4311</strain>
    </source>
</reference>
<evidence type="ECO:0000313" key="1">
    <source>
        <dbReference type="EMBL" id="AMC00135.1"/>
    </source>
</evidence>
<sequence length="85" mass="9951">MDIYKLESLEECIENQDINTDLLNMVISELDRPIFNVKNDRTNDNMLVVGNYATQNFEKMIYLMSAVSEENKKMKELINVLMEEA</sequence>
<dbReference type="RefSeq" id="WP_003142869.1">
    <property type="nucleotide sequence ID" value="NZ_CP014164.1"/>
</dbReference>
<gene>
    <name evidence="1" type="ORF">AWM76_00380</name>
</gene>
<dbReference type="EMBL" id="CP014164">
    <property type="protein sequence ID" value="AMC00135.1"/>
    <property type="molecule type" value="Genomic_DNA"/>
</dbReference>
<organism evidence="1 2">
    <name type="scientific">Aerococcus viridans</name>
    <dbReference type="NCBI Taxonomy" id="1377"/>
    <lineage>
        <taxon>Bacteria</taxon>
        <taxon>Bacillati</taxon>
        <taxon>Bacillota</taxon>
        <taxon>Bacilli</taxon>
        <taxon>Lactobacillales</taxon>
        <taxon>Aerococcaceae</taxon>
        <taxon>Aerococcus</taxon>
    </lineage>
</organism>
<proteinExistence type="predicted"/>
<accession>A0AAU8U2R0</accession>
<dbReference type="AlphaFoldDB" id="A0AAU8U2R0"/>
<dbReference type="KEGG" id="avs:AWM76_00380"/>
<evidence type="ECO:0000313" key="2">
    <source>
        <dbReference type="Proteomes" id="UP000066986"/>
    </source>
</evidence>
<dbReference type="GeneID" id="32029367"/>